<keyword evidence="3 6" id="KW-0812">Transmembrane</keyword>
<comment type="subcellular location">
    <subcellularLocation>
        <location evidence="1">Cell membrane</location>
        <topology evidence="1">Multi-pass membrane protein</topology>
    </subcellularLocation>
</comment>
<evidence type="ECO:0000256" key="2">
    <source>
        <dbReference type="ARBA" id="ARBA00022475"/>
    </source>
</evidence>
<feature type="transmembrane region" description="Helical" evidence="6">
    <location>
        <begin position="92"/>
        <end position="112"/>
    </location>
</feature>
<dbReference type="EMBL" id="JACOPL010000009">
    <property type="protein sequence ID" value="MBC5725949.1"/>
    <property type="molecule type" value="Genomic_DNA"/>
</dbReference>
<dbReference type="GO" id="GO:0005886">
    <property type="term" value="C:plasma membrane"/>
    <property type="evidence" value="ECO:0007669"/>
    <property type="project" value="UniProtKB-SubCell"/>
</dbReference>
<name>A0A923LVI9_9FIRM</name>
<dbReference type="Proteomes" id="UP000606499">
    <property type="component" value="Unassembled WGS sequence"/>
</dbReference>
<evidence type="ECO:0000256" key="5">
    <source>
        <dbReference type="ARBA" id="ARBA00023136"/>
    </source>
</evidence>
<feature type="transmembrane region" description="Helical" evidence="6">
    <location>
        <begin position="165"/>
        <end position="184"/>
    </location>
</feature>
<evidence type="ECO:0000256" key="6">
    <source>
        <dbReference type="SAM" id="Phobius"/>
    </source>
</evidence>
<dbReference type="CDD" id="cd13124">
    <property type="entry name" value="MATE_SpoVB_like"/>
    <property type="match status" value="1"/>
</dbReference>
<accession>A0A923LVI9</accession>
<dbReference type="PANTHER" id="PTHR30250">
    <property type="entry name" value="PST FAMILY PREDICTED COLANIC ACID TRANSPORTER"/>
    <property type="match status" value="1"/>
</dbReference>
<dbReference type="PIRSF" id="PIRSF038958">
    <property type="entry name" value="PG_synth_SpoVB"/>
    <property type="match status" value="1"/>
</dbReference>
<protein>
    <submittedName>
        <fullName evidence="7">Polysaccharide biosynthesis protein</fullName>
    </submittedName>
</protein>
<feature type="transmembrane region" description="Helical" evidence="6">
    <location>
        <begin position="301"/>
        <end position="319"/>
    </location>
</feature>
<feature type="transmembrane region" description="Helical" evidence="6">
    <location>
        <begin position="124"/>
        <end position="144"/>
    </location>
</feature>
<dbReference type="InterPro" id="IPR050833">
    <property type="entry name" value="Poly_Biosynth_Transport"/>
</dbReference>
<keyword evidence="8" id="KW-1185">Reference proteome</keyword>
<feature type="transmembrane region" description="Helical" evidence="6">
    <location>
        <begin position="331"/>
        <end position="349"/>
    </location>
</feature>
<evidence type="ECO:0000256" key="4">
    <source>
        <dbReference type="ARBA" id="ARBA00022989"/>
    </source>
</evidence>
<dbReference type="Pfam" id="PF01943">
    <property type="entry name" value="Polysacc_synt"/>
    <property type="match status" value="1"/>
</dbReference>
<dbReference type="InterPro" id="IPR002797">
    <property type="entry name" value="Polysacc_synth"/>
</dbReference>
<dbReference type="AlphaFoldDB" id="A0A923LVI9"/>
<feature type="transmembrane region" description="Helical" evidence="6">
    <location>
        <begin position="424"/>
        <end position="445"/>
    </location>
</feature>
<keyword evidence="4 6" id="KW-1133">Transmembrane helix</keyword>
<reference evidence="7" key="1">
    <citation type="submission" date="2020-08" db="EMBL/GenBank/DDBJ databases">
        <title>Genome public.</title>
        <authorList>
            <person name="Liu C."/>
            <person name="Sun Q."/>
        </authorList>
    </citation>
    <scope>NUCLEOTIDE SEQUENCE</scope>
    <source>
        <strain evidence="7">NSJ-28</strain>
    </source>
</reference>
<evidence type="ECO:0000313" key="8">
    <source>
        <dbReference type="Proteomes" id="UP000606499"/>
    </source>
</evidence>
<keyword evidence="5 6" id="KW-0472">Membrane</keyword>
<sequence>MQRKKQNFVQGAVILMAASLIVKVIGAFFQIPLQNLIGGEESPAFGMFSAAYRIYTAMLMISTVGLPAALSKMVAEATACGREHEVRRIVRVAGSIFVPVGALCSVALFFGAGTFAEWIKSADARLAVMAIAPSVLMVAILSVFRGYYQGRSNMVPTAVSQVIEAMGKLFVGLGLAYYAMGQGYSDPVVAAMTVLGVTLGEVVAAAYMLAQAAVTRRRATPVRILNDAVRPAGELAKVLLSLSIPITISSAVMSLTDLIDVALISARLQSPAVGMTAKQAMATYGIYTGQAINFFNLPQTLITALAVSVLPTIASARAAQNFTKVSKTLSTSLRLTMIITLPAGTGFLVLSEPILRLLYHSGTETGGRLMAILGFAVPAVALVAITNATLQAFGRIDLPLVSMFLGALVKMFGDYYLIGDPRFGIAGAPISTAVCYWLIALLNLFHIARLSHALPPLGKTVGRPLAATAGMGAATYICFTVLTRVLGAAPGSAVDKLSTLVSILVAVAVYGVLLLALHAVDREDVQLLPKGEKIANLLRLK</sequence>
<feature type="transmembrane region" description="Helical" evidence="6">
    <location>
        <begin position="369"/>
        <end position="388"/>
    </location>
</feature>
<evidence type="ECO:0000313" key="7">
    <source>
        <dbReference type="EMBL" id="MBC5725949.1"/>
    </source>
</evidence>
<comment type="caution">
    <text evidence="7">The sequence shown here is derived from an EMBL/GenBank/DDBJ whole genome shotgun (WGS) entry which is preliminary data.</text>
</comment>
<organism evidence="7 8">
    <name type="scientific">Agathobaculum faecis</name>
    <dbReference type="NCBI Taxonomy" id="2763013"/>
    <lineage>
        <taxon>Bacteria</taxon>
        <taxon>Bacillati</taxon>
        <taxon>Bacillota</taxon>
        <taxon>Clostridia</taxon>
        <taxon>Eubacteriales</taxon>
        <taxon>Butyricicoccaceae</taxon>
        <taxon>Agathobaculum</taxon>
    </lineage>
</organism>
<keyword evidence="2" id="KW-1003">Cell membrane</keyword>
<feature type="transmembrane region" description="Helical" evidence="6">
    <location>
        <begin position="465"/>
        <end position="487"/>
    </location>
</feature>
<gene>
    <name evidence="7" type="ORF">H8S45_10830</name>
</gene>
<proteinExistence type="predicted"/>
<dbReference type="RefSeq" id="WP_186950081.1">
    <property type="nucleotide sequence ID" value="NZ_JACOPL010000009.1"/>
</dbReference>
<dbReference type="InterPro" id="IPR024923">
    <property type="entry name" value="PG_synth_SpoVB"/>
</dbReference>
<evidence type="ECO:0000256" key="1">
    <source>
        <dbReference type="ARBA" id="ARBA00004651"/>
    </source>
</evidence>
<dbReference type="PANTHER" id="PTHR30250:SF21">
    <property type="entry name" value="LIPID II FLIPPASE MURJ"/>
    <property type="match status" value="1"/>
</dbReference>
<feature type="transmembrane region" description="Helical" evidence="6">
    <location>
        <begin position="51"/>
        <end position="71"/>
    </location>
</feature>
<feature type="transmembrane region" description="Helical" evidence="6">
    <location>
        <begin position="12"/>
        <end position="31"/>
    </location>
</feature>
<evidence type="ECO:0000256" key="3">
    <source>
        <dbReference type="ARBA" id="ARBA00022692"/>
    </source>
</evidence>
<feature type="transmembrane region" description="Helical" evidence="6">
    <location>
        <begin position="190"/>
        <end position="214"/>
    </location>
</feature>
<feature type="transmembrane region" description="Helical" evidence="6">
    <location>
        <begin position="499"/>
        <end position="520"/>
    </location>
</feature>